<protein>
    <submittedName>
        <fullName evidence="1">Uncharacterized protein</fullName>
    </submittedName>
</protein>
<reference evidence="1 2" key="1">
    <citation type="submission" date="2018-06" db="EMBL/GenBank/DDBJ databases">
        <title>Genomic insight into two independent archaeal endosymbiosis events.</title>
        <authorList>
            <person name="Lind A.E."/>
            <person name="Lewis W.H."/>
            <person name="Spang A."/>
            <person name="Guy L."/>
            <person name="Embley M.T."/>
            <person name="Ettema T.J.G."/>
        </authorList>
    </citation>
    <scope>NUCLEOTIDE SEQUENCE [LARGE SCALE GENOMIC DNA]</scope>
    <source>
        <strain evidence="1">NOE</strain>
    </source>
</reference>
<evidence type="ECO:0000313" key="1">
    <source>
        <dbReference type="EMBL" id="RBQ22810.1"/>
    </source>
</evidence>
<name>A0A366MAS2_9EURY</name>
<keyword evidence="2" id="KW-1185">Reference proteome</keyword>
<evidence type="ECO:0000313" key="2">
    <source>
        <dbReference type="Proteomes" id="UP000253099"/>
    </source>
</evidence>
<dbReference type="AlphaFoldDB" id="A0A366MAS2"/>
<proteinExistence type="predicted"/>
<sequence>MRTISLLSTNYISVPKISNINIKNSKAVKRKIITIKSILINNRPNKATFKVYYKLPKGFVYSKPKVTKGTTVSYNSKTRLLT</sequence>
<organism evidence="1 2">
    <name type="scientific">Candidatus Methanobinarius endosymbioticus</name>
    <dbReference type="NCBI Taxonomy" id="2006182"/>
    <lineage>
        <taxon>Archaea</taxon>
        <taxon>Methanobacteriati</taxon>
        <taxon>Methanobacteriota</taxon>
        <taxon>Methanomada group</taxon>
        <taxon>Methanobacteria</taxon>
        <taxon>Methanobacteriales</taxon>
        <taxon>Methanobacteriaceae</taxon>
        <taxon>Candidatus Methanobinarius</taxon>
    </lineage>
</organism>
<comment type="caution">
    <text evidence="1">The sequence shown here is derived from an EMBL/GenBank/DDBJ whole genome shotgun (WGS) entry which is preliminary data.</text>
</comment>
<dbReference type="Proteomes" id="UP000253099">
    <property type="component" value="Unassembled WGS sequence"/>
</dbReference>
<gene>
    <name evidence="1" type="ORF">ALNOE001_15030</name>
</gene>
<dbReference type="EMBL" id="NIZT01000039">
    <property type="protein sequence ID" value="RBQ22810.1"/>
    <property type="molecule type" value="Genomic_DNA"/>
</dbReference>
<accession>A0A366MAS2</accession>